<feature type="signal peptide" evidence="1">
    <location>
        <begin position="1"/>
        <end position="32"/>
    </location>
</feature>
<organism evidence="2 3">
    <name type="scientific">Klebsiella pneumoniae</name>
    <dbReference type="NCBI Taxonomy" id="573"/>
    <lineage>
        <taxon>Bacteria</taxon>
        <taxon>Pseudomonadati</taxon>
        <taxon>Pseudomonadota</taxon>
        <taxon>Gammaproteobacteria</taxon>
        <taxon>Enterobacterales</taxon>
        <taxon>Enterobacteriaceae</taxon>
        <taxon>Klebsiella/Raoultella group</taxon>
        <taxon>Klebsiella</taxon>
        <taxon>Klebsiella pneumoniae complex</taxon>
    </lineage>
</organism>
<evidence type="ECO:0000256" key="1">
    <source>
        <dbReference type="SAM" id="SignalP"/>
    </source>
</evidence>
<proteinExistence type="predicted"/>
<sequence>MNYNLTGTRNAQALTKFTHAVLGVALLPLAQAATTPAQEHLLEQVRLGEASNREDWCASRCTVWS</sequence>
<accession>A0A927E3P0</accession>
<reference evidence="2" key="1">
    <citation type="submission" date="2020-07" db="EMBL/GenBank/DDBJ databases">
        <title>Clinical and genomic characterization of carbapenemase-producing Enterobacterales causing secondary infections during the COVID-19 crisis at a New York City hospital.</title>
        <authorList>
            <person name="Gomez-Simmonds A."/>
            <person name="Annavajhala M.K."/>
            <person name="Uhlemann A.-C."/>
        </authorList>
    </citation>
    <scope>NUCLEOTIDE SEQUENCE</scope>
    <source>
        <strain evidence="2">KP1828</strain>
    </source>
</reference>
<evidence type="ECO:0000313" key="2">
    <source>
        <dbReference type="EMBL" id="MBD3744332.1"/>
    </source>
</evidence>
<feature type="chain" id="PRO_5037114184" evidence="1">
    <location>
        <begin position="33"/>
        <end position="65"/>
    </location>
</feature>
<dbReference type="AlphaFoldDB" id="A0A927E3P0"/>
<keyword evidence="1" id="KW-0732">Signal</keyword>
<dbReference type="Proteomes" id="UP000623974">
    <property type="component" value="Unassembled WGS sequence"/>
</dbReference>
<evidence type="ECO:0000313" key="3">
    <source>
        <dbReference type="Proteomes" id="UP000623974"/>
    </source>
</evidence>
<gene>
    <name evidence="2" type="ORF">IE980_26010</name>
</gene>
<name>A0A927E3P0_KLEPN</name>
<comment type="caution">
    <text evidence="2">The sequence shown here is derived from an EMBL/GenBank/DDBJ whole genome shotgun (WGS) entry which is preliminary data.</text>
</comment>
<protein>
    <submittedName>
        <fullName evidence="2">Uncharacterized protein</fullName>
    </submittedName>
</protein>
<dbReference type="EMBL" id="JACXSX010000001">
    <property type="protein sequence ID" value="MBD3744332.1"/>
    <property type="molecule type" value="Genomic_DNA"/>
</dbReference>